<dbReference type="Pfam" id="PF05708">
    <property type="entry name" value="Peptidase_C92"/>
    <property type="match status" value="1"/>
</dbReference>
<comment type="caution">
    <text evidence="1">The sequence shown here is derived from an EMBL/GenBank/DDBJ whole genome shotgun (WGS) entry which is preliminary data.</text>
</comment>
<organism evidence="1">
    <name type="scientific">Schlesneria paludicola</name>
    <dbReference type="NCBI Taxonomy" id="360056"/>
    <lineage>
        <taxon>Bacteria</taxon>
        <taxon>Pseudomonadati</taxon>
        <taxon>Planctomycetota</taxon>
        <taxon>Planctomycetia</taxon>
        <taxon>Planctomycetales</taxon>
        <taxon>Planctomycetaceae</taxon>
        <taxon>Schlesneria</taxon>
    </lineage>
</organism>
<dbReference type="Gene3D" id="3.90.1720.10">
    <property type="entry name" value="endopeptidase domain like (from Nostoc punctiforme)"/>
    <property type="match status" value="1"/>
</dbReference>
<name>A0A7C4LL66_9PLAN</name>
<evidence type="ECO:0000313" key="1">
    <source>
        <dbReference type="EMBL" id="HGT39394.1"/>
    </source>
</evidence>
<dbReference type="SUPFAM" id="SSF54001">
    <property type="entry name" value="Cysteine proteinases"/>
    <property type="match status" value="1"/>
</dbReference>
<sequence length="314" mass="34872">MKTFPRRRLPPTPPELACDSTCLNVLEEAQGIRGHLPSTERPRVVLCREDANRESVAPSRKLAVIRRDTGSVEFSRRGRGLLSGGRDIMLTWLIAGFLAATPAEINGAIVAQVRNQLQTGTLLFSRGDCLAIRVVTRSEFTHVGTVVVEAGEIVVYDTINGTGVRKQSFAQYIDYLAPSNLHVVQPARPMTPDEAQRLAKHLRQHLGQPYGVQHYVTKRSARGMHCAEYATRALIAAGWMTAPDPARVSPGALYDAVLQSGRYVERGQFELRDSALSLAPPPQETWCQAMWRETKECCSDCCRQLGRWFCLQSN</sequence>
<dbReference type="EMBL" id="DSVQ01000012">
    <property type="protein sequence ID" value="HGT39394.1"/>
    <property type="molecule type" value="Genomic_DNA"/>
</dbReference>
<reference evidence="1" key="1">
    <citation type="journal article" date="2020" name="mSystems">
        <title>Genome- and Community-Level Interaction Insights into Carbon Utilization and Element Cycling Functions of Hydrothermarchaeota in Hydrothermal Sediment.</title>
        <authorList>
            <person name="Zhou Z."/>
            <person name="Liu Y."/>
            <person name="Xu W."/>
            <person name="Pan J."/>
            <person name="Luo Z.H."/>
            <person name="Li M."/>
        </authorList>
    </citation>
    <scope>NUCLEOTIDE SEQUENCE [LARGE SCALE GENOMIC DNA]</scope>
    <source>
        <strain evidence="1">SpSt-508</strain>
    </source>
</reference>
<evidence type="ECO:0008006" key="2">
    <source>
        <dbReference type="Google" id="ProtNLM"/>
    </source>
</evidence>
<dbReference type="InterPro" id="IPR024453">
    <property type="entry name" value="Peptidase_C92"/>
</dbReference>
<dbReference type="InterPro" id="IPR038765">
    <property type="entry name" value="Papain-like_cys_pep_sf"/>
</dbReference>
<gene>
    <name evidence="1" type="ORF">ENS64_09065</name>
</gene>
<proteinExistence type="predicted"/>
<protein>
    <recommendedName>
        <fullName evidence="2">Permuted papain-like amidase YaeF/Yiix C92 family enzyme</fullName>
    </recommendedName>
</protein>
<dbReference type="AlphaFoldDB" id="A0A7C4LL66"/>
<accession>A0A7C4LL66</accession>